<organism evidence="2">
    <name type="scientific">Anguilla anguilla</name>
    <name type="common">European freshwater eel</name>
    <name type="synonym">Muraena anguilla</name>
    <dbReference type="NCBI Taxonomy" id="7936"/>
    <lineage>
        <taxon>Eukaryota</taxon>
        <taxon>Metazoa</taxon>
        <taxon>Chordata</taxon>
        <taxon>Craniata</taxon>
        <taxon>Vertebrata</taxon>
        <taxon>Euteleostomi</taxon>
        <taxon>Actinopterygii</taxon>
        <taxon>Neopterygii</taxon>
        <taxon>Teleostei</taxon>
        <taxon>Anguilliformes</taxon>
        <taxon>Anguillidae</taxon>
        <taxon>Anguilla</taxon>
    </lineage>
</organism>
<sequence length="35" mass="3805">MSERAHKSLSVCESRDTEISLNSSSARGPITQQAQ</sequence>
<dbReference type="EMBL" id="GBXM01022664">
    <property type="protein sequence ID" value="JAH85913.1"/>
    <property type="molecule type" value="Transcribed_RNA"/>
</dbReference>
<evidence type="ECO:0000313" key="2">
    <source>
        <dbReference type="EMBL" id="JAH85913.1"/>
    </source>
</evidence>
<accession>A0A0E9W8V1</accession>
<feature type="compositionally biased region" description="Polar residues" evidence="1">
    <location>
        <begin position="19"/>
        <end position="35"/>
    </location>
</feature>
<feature type="region of interest" description="Disordered" evidence="1">
    <location>
        <begin position="1"/>
        <end position="35"/>
    </location>
</feature>
<reference evidence="2" key="1">
    <citation type="submission" date="2014-11" db="EMBL/GenBank/DDBJ databases">
        <authorList>
            <person name="Amaro Gonzalez C."/>
        </authorList>
    </citation>
    <scope>NUCLEOTIDE SEQUENCE</scope>
</reference>
<proteinExistence type="predicted"/>
<protein>
    <submittedName>
        <fullName evidence="2">Uncharacterized protein</fullName>
    </submittedName>
</protein>
<reference evidence="2" key="2">
    <citation type="journal article" date="2015" name="Fish Shellfish Immunol.">
        <title>Early steps in the European eel (Anguilla anguilla)-Vibrio vulnificus interaction in the gills: Role of the RtxA13 toxin.</title>
        <authorList>
            <person name="Callol A."/>
            <person name="Pajuelo D."/>
            <person name="Ebbesson L."/>
            <person name="Teles M."/>
            <person name="MacKenzie S."/>
            <person name="Amaro C."/>
        </authorList>
    </citation>
    <scope>NUCLEOTIDE SEQUENCE</scope>
</reference>
<name>A0A0E9W8V1_ANGAN</name>
<evidence type="ECO:0000256" key="1">
    <source>
        <dbReference type="SAM" id="MobiDB-lite"/>
    </source>
</evidence>
<dbReference type="AlphaFoldDB" id="A0A0E9W8V1"/>